<comment type="similarity">
    <text evidence="2">Belongs to the CSC1 (TC 1.A.17) family.</text>
</comment>
<keyword evidence="6 8" id="KW-0472">Membrane</keyword>
<evidence type="ECO:0000256" key="5">
    <source>
        <dbReference type="ARBA" id="ARBA00022989"/>
    </source>
</evidence>
<reference evidence="15" key="2">
    <citation type="journal article" date="2012" name="G3 (Bethesda)">
        <title>Pichia sorbitophila, an interspecies yeast hybrid reveals early steps of genome resolution following polyploidization.</title>
        <authorList>
            <person name="Leh Louis V."/>
            <person name="Despons L."/>
            <person name="Friedrich A."/>
            <person name="Martin T."/>
            <person name="Durrens P."/>
            <person name="Casaregola S."/>
            <person name="Neuveglise C."/>
            <person name="Fairhead C."/>
            <person name="Marck C."/>
            <person name="Cruz J.A."/>
            <person name="Straub M.L."/>
            <person name="Kugler V."/>
            <person name="Sacerdot C."/>
            <person name="Uzunov Z."/>
            <person name="Thierry A."/>
            <person name="Weiss S."/>
            <person name="Bleykasten C."/>
            <person name="De Montigny J."/>
            <person name="Jacques N."/>
            <person name="Jung P."/>
            <person name="Lemaire M."/>
            <person name="Mallet S."/>
            <person name="Morel G."/>
            <person name="Richard G.F."/>
            <person name="Sarkar A."/>
            <person name="Savel G."/>
            <person name="Schacherer J."/>
            <person name="Seret M.L."/>
            <person name="Talla E."/>
            <person name="Samson G."/>
            <person name="Jubin C."/>
            <person name="Poulain J."/>
            <person name="Vacherie B."/>
            <person name="Barbe V."/>
            <person name="Pelletier E."/>
            <person name="Sherman D.J."/>
            <person name="Westhof E."/>
            <person name="Weissenbach J."/>
            <person name="Baret P.V."/>
            <person name="Wincker P."/>
            <person name="Gaillardin C."/>
            <person name="Dujon B."/>
            <person name="Souciet J.L."/>
        </authorList>
    </citation>
    <scope>NUCLEOTIDE SEQUENCE [LARGE SCALE GENOMIC DNA]</scope>
    <source>
        <strain evidence="15">ATCC MYA-4447 / BCRC 22081 / CBS 7064 / NBRC 10061 / NRRL Y-12695</strain>
    </source>
</reference>
<dbReference type="InterPro" id="IPR003864">
    <property type="entry name" value="CSC1/OSCA1-like_7TM"/>
</dbReference>
<dbReference type="GO" id="GO:0005227">
    <property type="term" value="F:calcium-activated cation channel activity"/>
    <property type="evidence" value="ECO:0007669"/>
    <property type="project" value="InterPro"/>
</dbReference>
<dbReference type="InParanoid" id="G8Y7K4"/>
<feature type="transmembrane region" description="Helical" evidence="8">
    <location>
        <begin position="651"/>
        <end position="668"/>
    </location>
</feature>
<feature type="domain" description="CSC1/OSCA1-like N-terminal transmembrane" evidence="11">
    <location>
        <begin position="10"/>
        <end position="158"/>
    </location>
</feature>
<feature type="transmembrane region" description="Helical" evidence="8">
    <location>
        <begin position="371"/>
        <end position="397"/>
    </location>
</feature>
<evidence type="ECO:0000313" key="14">
    <source>
        <dbReference type="EMBL" id="CCE84584.1"/>
    </source>
</evidence>
<dbReference type="HOGENOM" id="CLU_002458_2_1_1"/>
<dbReference type="InterPro" id="IPR032880">
    <property type="entry name" value="CSC1/OSCA1-like_N"/>
</dbReference>
<dbReference type="Pfam" id="PF13967">
    <property type="entry name" value="RSN1_TM"/>
    <property type="match status" value="1"/>
</dbReference>
<dbReference type="OrthoDB" id="1076608at2759"/>
<dbReference type="GO" id="GO:0005886">
    <property type="term" value="C:plasma membrane"/>
    <property type="evidence" value="ECO:0007669"/>
    <property type="project" value="TreeGrafter"/>
</dbReference>
<evidence type="ECO:0000256" key="6">
    <source>
        <dbReference type="ARBA" id="ARBA00023136"/>
    </source>
</evidence>
<evidence type="ECO:0000259" key="10">
    <source>
        <dbReference type="Pfam" id="PF12621"/>
    </source>
</evidence>
<feature type="transmembrane region" description="Helical" evidence="8">
    <location>
        <begin position="12"/>
        <end position="32"/>
    </location>
</feature>
<dbReference type="Pfam" id="PF12621">
    <property type="entry name" value="PHM7_ext"/>
    <property type="match status" value="1"/>
</dbReference>
<evidence type="ECO:0000256" key="1">
    <source>
        <dbReference type="ARBA" id="ARBA00004141"/>
    </source>
</evidence>
<protein>
    <submittedName>
        <fullName evidence="14">Piso0_004132 protein</fullName>
    </submittedName>
</protein>
<dbReference type="EMBL" id="FO082049">
    <property type="protein sequence ID" value="CCE83553.1"/>
    <property type="molecule type" value="Genomic_DNA"/>
</dbReference>
<evidence type="ECO:0000256" key="4">
    <source>
        <dbReference type="ARBA" id="ARBA00022692"/>
    </source>
</evidence>
<accession>G8Y7K4</accession>
<dbReference type="AlphaFoldDB" id="G8Y7K4"/>
<comment type="subcellular location">
    <subcellularLocation>
        <location evidence="1">Membrane</location>
        <topology evidence="1">Multi-pass membrane protein</topology>
    </subcellularLocation>
</comment>
<dbReference type="FunCoup" id="G8Y7K4">
    <property type="interactions" value="285"/>
</dbReference>
<keyword evidence="5 8" id="KW-1133">Transmembrane helix</keyword>
<feature type="transmembrane region" description="Helical" evidence="8">
    <location>
        <begin position="510"/>
        <end position="539"/>
    </location>
</feature>
<feature type="domain" description="CSC1/OSCA1-like 7TM region" evidence="9">
    <location>
        <begin position="369"/>
        <end position="642"/>
    </location>
</feature>
<dbReference type="OMA" id="WTNNELE"/>
<dbReference type="eggNOG" id="KOG1134">
    <property type="taxonomic scope" value="Eukaryota"/>
</dbReference>
<evidence type="ECO:0000259" key="12">
    <source>
        <dbReference type="Pfam" id="PF14703"/>
    </source>
</evidence>
<evidence type="ECO:0000256" key="7">
    <source>
        <dbReference type="SAM" id="MobiDB-lite"/>
    </source>
</evidence>
<feature type="domain" description="10TM putative phosphate transporter extracellular tail" evidence="10">
    <location>
        <begin position="772"/>
        <end position="860"/>
    </location>
</feature>
<evidence type="ECO:0000259" key="11">
    <source>
        <dbReference type="Pfam" id="PF13967"/>
    </source>
</evidence>
<sequence>MSASGTSTSAVISSIATNSVLFGIFVGFFLLFRLKYKRVFSPKSSFDILPEEDRPDEPHKDPFRWIIVLFRKPQSFYIEQAGLDGYFFLRFVWIFAMVFLCGVSIYAILLPVNATNGNGNVGFDQLSISNVKNHGRYYAHIFVGWVFYGAVIFIIYRELFFYNSLRSAALSSPKYAKKLSSRTILFQNVPDSLLDEKQFFKIANGVKRIYTVRNARPLVYKVAKLQGLVNMLENAETKLLTTALKAKKKAEKKGTPIDSDNIYDYVPENKRPRKRHNGLFHGKQDTIAYCKEQIPILDKEVKSLQKKYKTFTPKNSLFVEFENQYLAQLAFQSVSHHNPFRMYPAFTGIEPGDVYWANLRLFWWERIVRRFIAAVDVSLVIIFWAVPVAFVGVVSNLTWLTNKLPWLRFIYNMNHTFLGIITGVLPTMLLTALNMLLPIFLRYMAKVSGSPSAQQIELYTHDSYFAYLIVNSFIVVALSSSASSTVTQIIEKPTSAMSVLAKQLPVSSNFFISYIILQGLTITSGTLAQVIGFCIYYTFGWLLDNTLHKKWARFSGLGSMLWGTTYPLYTTLVCIVLAYSIISPLIIVFASAAFFLLYVAMSYTLTYVMVPGTDSRGLHYPRSLFQIFTGIYIGQVCMIGIFAVGKGWGPIVLQAISIGVTVFAHVHLKQAFNHLVQVVPLDCMRPLDGYSETPSFSGETEYKTKVLDRKYRRGQIDEKDIKKDEKVQEKVAEALVKSDIEFTEGETTNTIVPLLADRDFKKIESTNPIVRFFRPDVFLNYRHVKGILPASYNVEPPQEDDPKAYALPEQSAALPGVWIPEDPMGLSKKEIEEHSSYINISDENGTFNKKGKPRFTGPPPN</sequence>
<proteinExistence type="inferred from homology"/>
<dbReference type="PANTHER" id="PTHR13018:SF26">
    <property type="entry name" value="DOMAIN PROTEIN, PUTATIVE (AFU_ORTHOLOGUE AFUA_5G10920)-RELATED"/>
    <property type="match status" value="1"/>
</dbReference>
<name>G8Y7K4_PICSO</name>
<reference evidence="14" key="1">
    <citation type="submission" date="2011-10" db="EMBL/GenBank/DDBJ databases">
        <authorList>
            <person name="Genoscope - CEA"/>
        </authorList>
    </citation>
    <scope>NUCLEOTIDE SEQUENCE</scope>
</reference>
<dbReference type="Pfam" id="PF02714">
    <property type="entry name" value="RSN1_7TM"/>
    <property type="match status" value="1"/>
</dbReference>
<organism evidence="14 15">
    <name type="scientific">Pichia sorbitophila (strain ATCC MYA-4447 / BCRC 22081 / CBS 7064 / NBRC 10061 / NRRL Y-12695)</name>
    <name type="common">Hybrid yeast</name>
    <dbReference type="NCBI Taxonomy" id="559304"/>
    <lineage>
        <taxon>Eukaryota</taxon>
        <taxon>Fungi</taxon>
        <taxon>Dikarya</taxon>
        <taxon>Ascomycota</taxon>
        <taxon>Saccharomycotina</taxon>
        <taxon>Pichiomycetes</taxon>
        <taxon>Debaryomycetaceae</taxon>
        <taxon>Millerozyma</taxon>
    </lineage>
</organism>
<dbReference type="Pfam" id="PF14703">
    <property type="entry name" value="PHM7_cyt"/>
    <property type="match status" value="1"/>
</dbReference>
<feature type="transmembrane region" description="Helical" evidence="8">
    <location>
        <begin position="624"/>
        <end position="645"/>
    </location>
</feature>
<keyword evidence="3" id="KW-0813">Transport</keyword>
<feature type="transmembrane region" description="Helical" evidence="8">
    <location>
        <begin position="137"/>
        <end position="156"/>
    </location>
</feature>
<dbReference type="InterPro" id="IPR045122">
    <property type="entry name" value="Csc1-like"/>
</dbReference>
<feature type="domain" description="CSC1/OSCA1-like cytosolic" evidence="12">
    <location>
        <begin position="181"/>
        <end position="358"/>
    </location>
</feature>
<dbReference type="EMBL" id="FO082048">
    <property type="protein sequence ID" value="CCE84584.1"/>
    <property type="molecule type" value="Genomic_DNA"/>
</dbReference>
<evidence type="ECO:0000256" key="3">
    <source>
        <dbReference type="ARBA" id="ARBA00022448"/>
    </source>
</evidence>
<keyword evidence="4 8" id="KW-0812">Transmembrane</keyword>
<keyword evidence="15" id="KW-1185">Reference proteome</keyword>
<dbReference type="InterPro" id="IPR027815">
    <property type="entry name" value="CSC1/OSCA1-like_cyt"/>
</dbReference>
<evidence type="ECO:0000256" key="2">
    <source>
        <dbReference type="ARBA" id="ARBA00007779"/>
    </source>
</evidence>
<dbReference type="Proteomes" id="UP000005222">
    <property type="component" value="Chromosome K"/>
</dbReference>
<evidence type="ECO:0000256" key="8">
    <source>
        <dbReference type="SAM" id="Phobius"/>
    </source>
</evidence>
<evidence type="ECO:0000313" key="15">
    <source>
        <dbReference type="Proteomes" id="UP000005222"/>
    </source>
</evidence>
<dbReference type="InterPro" id="IPR022257">
    <property type="entry name" value="PHM7_ext"/>
</dbReference>
<feature type="transmembrane region" description="Helical" evidence="8">
    <location>
        <begin position="87"/>
        <end position="109"/>
    </location>
</feature>
<feature type="transmembrane region" description="Helical" evidence="8">
    <location>
        <begin position="588"/>
        <end position="612"/>
    </location>
</feature>
<gene>
    <name evidence="14" type="primary">Piso0_004132</name>
    <name evidence="13" type="ORF">GNLVRS01_PISO0K10152g</name>
    <name evidence="14" type="ORF">GNLVRS01_PISO0L10153g</name>
</gene>
<feature type="region of interest" description="Disordered" evidence="7">
    <location>
        <begin position="840"/>
        <end position="861"/>
    </location>
</feature>
<dbReference type="Proteomes" id="UP000005222">
    <property type="component" value="Chromosome L"/>
</dbReference>
<feature type="transmembrane region" description="Helical" evidence="8">
    <location>
        <begin position="560"/>
        <end position="582"/>
    </location>
</feature>
<evidence type="ECO:0000259" key="9">
    <source>
        <dbReference type="Pfam" id="PF02714"/>
    </source>
</evidence>
<dbReference type="PANTHER" id="PTHR13018">
    <property type="entry name" value="PROBABLE MEMBRANE PROTEIN DUF221-RELATED"/>
    <property type="match status" value="1"/>
</dbReference>
<feature type="transmembrane region" description="Helical" evidence="8">
    <location>
        <begin position="417"/>
        <end position="443"/>
    </location>
</feature>
<evidence type="ECO:0000313" key="13">
    <source>
        <dbReference type="EMBL" id="CCE83553.1"/>
    </source>
</evidence>